<name>A0A518BPS4_9BACT</name>
<evidence type="ECO:0000256" key="2">
    <source>
        <dbReference type="SAM" id="Phobius"/>
    </source>
</evidence>
<evidence type="ECO:0000256" key="1">
    <source>
        <dbReference type="PROSITE-ProRule" id="PRU01193"/>
    </source>
</evidence>
<keyword evidence="5" id="KW-1185">Reference proteome</keyword>
<evidence type="ECO:0000313" key="4">
    <source>
        <dbReference type="EMBL" id="QDU68972.1"/>
    </source>
</evidence>
<dbReference type="RefSeq" id="WP_145068452.1">
    <property type="nucleotide sequence ID" value="NZ_CP036287.1"/>
</dbReference>
<dbReference type="GO" id="GO:0010960">
    <property type="term" value="P:magnesium ion homeostasis"/>
    <property type="evidence" value="ECO:0007669"/>
    <property type="project" value="InterPro"/>
</dbReference>
<dbReference type="EMBL" id="CP036287">
    <property type="protein sequence ID" value="QDU68972.1"/>
    <property type="molecule type" value="Genomic_DNA"/>
</dbReference>
<protein>
    <recommendedName>
        <fullName evidence="3">CNNM transmembrane domain-containing protein</fullName>
    </recommendedName>
</protein>
<feature type="transmembrane region" description="Helical" evidence="2">
    <location>
        <begin position="57"/>
        <end position="77"/>
    </location>
</feature>
<dbReference type="Pfam" id="PF01595">
    <property type="entry name" value="CNNM"/>
    <property type="match status" value="1"/>
</dbReference>
<dbReference type="PANTHER" id="PTHR12064:SF94">
    <property type="entry name" value="UNEXTENDED PROTEIN"/>
    <property type="match status" value="1"/>
</dbReference>
<feature type="domain" description="CNNM transmembrane" evidence="3">
    <location>
        <begin position="1"/>
        <end position="173"/>
    </location>
</feature>
<dbReference type="AlphaFoldDB" id="A0A518BPS4"/>
<proteinExistence type="predicted"/>
<feature type="transmembrane region" description="Helical" evidence="2">
    <location>
        <begin position="83"/>
        <end position="106"/>
    </location>
</feature>
<dbReference type="InterPro" id="IPR002550">
    <property type="entry name" value="CNNM"/>
</dbReference>
<keyword evidence="1 2" id="KW-1133">Transmembrane helix</keyword>
<accession>A0A518BPS4</accession>
<feature type="transmembrane region" description="Helical" evidence="2">
    <location>
        <begin position="6"/>
        <end position="29"/>
    </location>
</feature>
<dbReference type="Proteomes" id="UP000316921">
    <property type="component" value="Chromosome"/>
</dbReference>
<evidence type="ECO:0000313" key="5">
    <source>
        <dbReference type="Proteomes" id="UP000316921"/>
    </source>
</evidence>
<dbReference type="KEGG" id="pbap:Pla133_40870"/>
<dbReference type="GO" id="GO:0016020">
    <property type="term" value="C:membrane"/>
    <property type="evidence" value="ECO:0007669"/>
    <property type="project" value="UniProtKB-UniRule"/>
</dbReference>
<dbReference type="PROSITE" id="PS51846">
    <property type="entry name" value="CNNM"/>
    <property type="match status" value="1"/>
</dbReference>
<sequence>MQALTWFGVALCLAHSAIFSGLNLALFGLGRLQLEVEAEGGSTEAAAIIALRRDSNFLLTTILWGNVGANVLLTLLTDSVMTGVWAFAFSTFGITFFGEIVPQAWFSRNALRMGARLAPVLRVYQFLLWPVAKPSAWMLDRWLGKEGIAYLREHDLRRVIVKHMEADEADLEVHEGRGVLNFLALDDLPLSHEGQPVDPDSVIVLPTQLDLPVLPQCEASADDPFVQLVSKSGHKWVILCGEDEEPLLVLDSDEFLRGLFLDGPAFKPYHCCHRPIVVRNSTTTIGRALRKLHVRPEGDEDDVIDEDLILLWNDDERRVLTGADLLGFLMRGIVPVEGESRVKVDARPHPVRPLRDRSVT</sequence>
<dbReference type="InterPro" id="IPR045095">
    <property type="entry name" value="ACDP"/>
</dbReference>
<dbReference type="PANTHER" id="PTHR12064">
    <property type="entry name" value="METAL TRANSPORTER CNNM"/>
    <property type="match status" value="1"/>
</dbReference>
<keyword evidence="1 2" id="KW-0812">Transmembrane</keyword>
<organism evidence="4 5">
    <name type="scientific">Engelhardtia mirabilis</name>
    <dbReference type="NCBI Taxonomy" id="2528011"/>
    <lineage>
        <taxon>Bacteria</taxon>
        <taxon>Pseudomonadati</taxon>
        <taxon>Planctomycetota</taxon>
        <taxon>Planctomycetia</taxon>
        <taxon>Planctomycetia incertae sedis</taxon>
        <taxon>Engelhardtia</taxon>
    </lineage>
</organism>
<gene>
    <name evidence="4" type="ORF">Pla133_40870</name>
</gene>
<evidence type="ECO:0000259" key="3">
    <source>
        <dbReference type="PROSITE" id="PS51846"/>
    </source>
</evidence>
<keyword evidence="1 2" id="KW-0472">Membrane</keyword>
<reference evidence="4 5" key="1">
    <citation type="submission" date="2019-02" db="EMBL/GenBank/DDBJ databases">
        <title>Deep-cultivation of Planctomycetes and their phenomic and genomic characterization uncovers novel biology.</title>
        <authorList>
            <person name="Wiegand S."/>
            <person name="Jogler M."/>
            <person name="Boedeker C."/>
            <person name="Pinto D."/>
            <person name="Vollmers J."/>
            <person name="Rivas-Marin E."/>
            <person name="Kohn T."/>
            <person name="Peeters S.H."/>
            <person name="Heuer A."/>
            <person name="Rast P."/>
            <person name="Oberbeckmann S."/>
            <person name="Bunk B."/>
            <person name="Jeske O."/>
            <person name="Meyerdierks A."/>
            <person name="Storesund J.E."/>
            <person name="Kallscheuer N."/>
            <person name="Luecker S."/>
            <person name="Lage O.M."/>
            <person name="Pohl T."/>
            <person name="Merkel B.J."/>
            <person name="Hornburger P."/>
            <person name="Mueller R.-W."/>
            <person name="Bruemmer F."/>
            <person name="Labrenz M."/>
            <person name="Spormann A.M."/>
            <person name="Op den Camp H."/>
            <person name="Overmann J."/>
            <person name="Amann R."/>
            <person name="Jetten M.S.M."/>
            <person name="Mascher T."/>
            <person name="Medema M.H."/>
            <person name="Devos D.P."/>
            <person name="Kaster A.-K."/>
            <person name="Ovreas L."/>
            <person name="Rohde M."/>
            <person name="Galperin M.Y."/>
            <person name="Jogler C."/>
        </authorList>
    </citation>
    <scope>NUCLEOTIDE SEQUENCE [LARGE SCALE GENOMIC DNA]</scope>
    <source>
        <strain evidence="4 5">Pla133</strain>
    </source>
</reference>